<sequence length="132" mass="14990">MAPELPATAALQDRYPLPEWVVDSKFKQELTQAVADSLATETDRWPDREGPSALREYAEQVTMAARGALEPFLAWLRDCDTDGYSYPGDVLVSYISQLTLTRPGETLEPDRYRDLLRAYHRHLDLQARSYGA</sequence>
<accession>A0A9W6GA84</accession>
<organism evidence="1 2">
    <name type="scientific">Glycomyces algeriensis</name>
    <dbReference type="NCBI Taxonomy" id="256037"/>
    <lineage>
        <taxon>Bacteria</taxon>
        <taxon>Bacillati</taxon>
        <taxon>Actinomycetota</taxon>
        <taxon>Actinomycetes</taxon>
        <taxon>Glycomycetales</taxon>
        <taxon>Glycomycetaceae</taxon>
        <taxon>Glycomyces</taxon>
    </lineage>
</organism>
<reference evidence="1" key="1">
    <citation type="submission" date="2022-12" db="EMBL/GenBank/DDBJ databases">
        <title>Reference genome sequencing for broad-spectrum identification of bacterial and archaeal isolates by mass spectrometry.</title>
        <authorList>
            <person name="Sekiguchi Y."/>
            <person name="Tourlousse D.M."/>
        </authorList>
    </citation>
    <scope>NUCLEOTIDE SEQUENCE</scope>
    <source>
        <strain evidence="1">LLR39Z86</strain>
    </source>
</reference>
<dbReference type="Proteomes" id="UP001144313">
    <property type="component" value="Unassembled WGS sequence"/>
</dbReference>
<dbReference type="RefSeq" id="WP_270113428.1">
    <property type="nucleotide sequence ID" value="NZ_BAAAOL010000017.1"/>
</dbReference>
<dbReference type="EMBL" id="BSDT01000001">
    <property type="protein sequence ID" value="GLI43098.1"/>
    <property type="molecule type" value="Genomic_DNA"/>
</dbReference>
<name>A0A9W6GA84_9ACTN</name>
<dbReference type="AlphaFoldDB" id="A0A9W6GA84"/>
<keyword evidence="2" id="KW-1185">Reference proteome</keyword>
<comment type="caution">
    <text evidence="1">The sequence shown here is derived from an EMBL/GenBank/DDBJ whole genome shotgun (WGS) entry which is preliminary data.</text>
</comment>
<evidence type="ECO:0000313" key="1">
    <source>
        <dbReference type="EMBL" id="GLI43098.1"/>
    </source>
</evidence>
<protein>
    <submittedName>
        <fullName evidence="1">Uncharacterized protein</fullName>
    </submittedName>
</protein>
<gene>
    <name evidence="1" type="ORF">GALLR39Z86_29480</name>
</gene>
<evidence type="ECO:0000313" key="2">
    <source>
        <dbReference type="Proteomes" id="UP001144313"/>
    </source>
</evidence>
<proteinExistence type="predicted"/>